<reference evidence="2 3" key="1">
    <citation type="submission" date="2022-01" db="EMBL/GenBank/DDBJ databases">
        <title>Draft Genome Sequences of Seven Type Strains of the Genus Streptomyces.</title>
        <authorList>
            <person name="Aziz S."/>
            <person name="Coretto E."/>
            <person name="Chronakova A."/>
            <person name="Sproer C."/>
            <person name="Huber K."/>
            <person name="Nouioui I."/>
            <person name="Gross H."/>
        </authorList>
    </citation>
    <scope>NUCLEOTIDE SEQUENCE [LARGE SCALE GENOMIC DNA]</scope>
    <source>
        <strain evidence="2 3">DSM 41685</strain>
    </source>
</reference>
<comment type="caution">
    <text evidence="2">The sequence shown here is derived from an EMBL/GenBank/DDBJ whole genome shotgun (WGS) entry which is preliminary data.</text>
</comment>
<proteinExistence type="predicted"/>
<dbReference type="Proteomes" id="UP001299012">
    <property type="component" value="Unassembled WGS sequence"/>
</dbReference>
<feature type="region of interest" description="Disordered" evidence="1">
    <location>
        <begin position="99"/>
        <end position="119"/>
    </location>
</feature>
<gene>
    <name evidence="2" type="ORF">L0F81_23705</name>
</gene>
<sequence length="197" mass="22566">MSARDELRRYVHLLADAWTPREQTDEHVEWLYNAVGTEVRREILGDDLNPSNLVLDAQAYRTLRDAIVATMDDPNRWGNDEDEGTILARYVQWLADGRPDEDAEGKSSRPAADATPGPTGRVAQLLDAIRTAPGRWTTATAYRFYRDRFRSLDHIPNTQLRAIARGDLRDLAAWGHLIRHEEPGRIYFTLKTRKDAR</sequence>
<organism evidence="2 3">
    <name type="scientific">Streptomyces tricolor</name>
    <dbReference type="NCBI Taxonomy" id="68277"/>
    <lineage>
        <taxon>Bacteria</taxon>
        <taxon>Bacillati</taxon>
        <taxon>Actinomycetota</taxon>
        <taxon>Actinomycetes</taxon>
        <taxon>Kitasatosporales</taxon>
        <taxon>Streptomycetaceae</taxon>
        <taxon>Streptomyces</taxon>
        <taxon>Streptomyces violaceoruber group</taxon>
    </lineage>
</organism>
<evidence type="ECO:0000313" key="2">
    <source>
        <dbReference type="EMBL" id="MCG0066259.1"/>
    </source>
</evidence>
<keyword evidence="3" id="KW-1185">Reference proteome</keyword>
<evidence type="ECO:0000313" key="3">
    <source>
        <dbReference type="Proteomes" id="UP001299012"/>
    </source>
</evidence>
<evidence type="ECO:0000256" key="1">
    <source>
        <dbReference type="SAM" id="MobiDB-lite"/>
    </source>
</evidence>
<name>A0ABS9JL17_9ACTN</name>
<dbReference type="RefSeq" id="WP_086699655.1">
    <property type="nucleotide sequence ID" value="NZ_JAKKZF010000102.1"/>
</dbReference>
<accession>A0ABS9JL17</accession>
<protein>
    <submittedName>
        <fullName evidence="2">Uncharacterized protein</fullName>
    </submittedName>
</protein>
<dbReference type="EMBL" id="JAKKZF010000102">
    <property type="protein sequence ID" value="MCG0066259.1"/>
    <property type="molecule type" value="Genomic_DNA"/>
</dbReference>